<dbReference type="AlphaFoldDB" id="A0A6A4WB84"/>
<dbReference type="InterPro" id="IPR051487">
    <property type="entry name" value="Ser/Thr_Proteases_Immune/Dev"/>
</dbReference>
<dbReference type="SMART" id="SM00680">
    <property type="entry name" value="CLIP"/>
    <property type="match status" value="1"/>
</dbReference>
<dbReference type="Pfam" id="PF12032">
    <property type="entry name" value="CLIP"/>
    <property type="match status" value="1"/>
</dbReference>
<dbReference type="GO" id="GO:0004252">
    <property type="term" value="F:serine-type endopeptidase activity"/>
    <property type="evidence" value="ECO:0007669"/>
    <property type="project" value="InterPro"/>
</dbReference>
<gene>
    <name evidence="8" type="primary">VSP_4</name>
    <name evidence="8" type="ORF">FJT64_003328</name>
</gene>
<evidence type="ECO:0000256" key="5">
    <source>
        <dbReference type="ARBA" id="ARBA00023157"/>
    </source>
</evidence>
<comment type="caution">
    <text evidence="8">The sequence shown here is derived from an EMBL/GenBank/DDBJ whole genome shotgun (WGS) entry which is preliminary data.</text>
</comment>
<dbReference type="SUPFAM" id="SSF50494">
    <property type="entry name" value="Trypsin-like serine proteases"/>
    <property type="match status" value="1"/>
</dbReference>
<keyword evidence="4" id="KW-0720">Serine protease</keyword>
<evidence type="ECO:0000256" key="2">
    <source>
        <dbReference type="ARBA" id="ARBA00022729"/>
    </source>
</evidence>
<evidence type="ECO:0000256" key="4">
    <source>
        <dbReference type="ARBA" id="ARBA00022825"/>
    </source>
</evidence>
<evidence type="ECO:0000259" key="7">
    <source>
        <dbReference type="PROSITE" id="PS50240"/>
    </source>
</evidence>
<evidence type="ECO:0000313" key="8">
    <source>
        <dbReference type="EMBL" id="KAF0300192.1"/>
    </source>
</evidence>
<keyword evidence="3" id="KW-0378">Hydrolase</keyword>
<sequence>MGTTTRRTWHCSATRQDITFSARVSPICVRETPLVDDARVIFAGQVAERGPVGGEARPTRQPFVPPEPCRFSSKDRGGIWMSVDNIGGAEVWSVAGLSVDELDCNSEARPDVGVTPTLTCVTPDLKAGRCLKLQHCPALALTLREIGLISAQQYICGRDGTVNLVCCPADMLAPPPSPPAPPALPAISTAASARLVTSPILPVPLRLAHCGVSAFNPSARMGADRVRNLGELPWMAAVYNRQGVQSRPLCAGAVLSERWILTGASCAETDAQLQVELGTLDVTRQSGKPLSAPLLSVPIAEIVRHPAFKPPLGLSEDMALLRTATPIPLSSAVSAICLPEPDDLPERAIWARMDVVGLNECELKYSQVDYSEMYLGSNSFCSSFPQPTAEFTCAINQGDQGSLFMHRSTRGGVVRWQAVGLAVGGIGCSSGQFPDINVAVAPSADWIRNVTGL</sequence>
<dbReference type="PANTHER" id="PTHR24256">
    <property type="entry name" value="TRYPTASE-RELATED"/>
    <property type="match status" value="1"/>
</dbReference>
<dbReference type="InterPro" id="IPR038565">
    <property type="entry name" value="CLIP_sf"/>
</dbReference>
<keyword evidence="5" id="KW-1015">Disulfide bond</keyword>
<dbReference type="InterPro" id="IPR022700">
    <property type="entry name" value="CLIP"/>
</dbReference>
<feature type="domain" description="Peptidase S1" evidence="7">
    <location>
        <begin position="220"/>
        <end position="452"/>
    </location>
</feature>
<evidence type="ECO:0000256" key="6">
    <source>
        <dbReference type="ARBA" id="ARBA00024195"/>
    </source>
</evidence>
<dbReference type="SMART" id="SM00020">
    <property type="entry name" value="Tryp_SPc"/>
    <property type="match status" value="1"/>
</dbReference>
<dbReference type="Pfam" id="PF00089">
    <property type="entry name" value="Trypsin"/>
    <property type="match status" value="1"/>
</dbReference>
<dbReference type="PROSITE" id="PS50240">
    <property type="entry name" value="TRYPSIN_DOM"/>
    <property type="match status" value="1"/>
</dbReference>
<name>A0A6A4WB84_AMPAM</name>
<keyword evidence="1 8" id="KW-0645">Protease</keyword>
<protein>
    <submittedName>
        <fullName evidence="8">Venom serine protease Bi-VSP</fullName>
    </submittedName>
</protein>
<dbReference type="InterPro" id="IPR009003">
    <property type="entry name" value="Peptidase_S1_PA"/>
</dbReference>
<dbReference type="InterPro" id="IPR001254">
    <property type="entry name" value="Trypsin_dom"/>
</dbReference>
<organism evidence="8 9">
    <name type="scientific">Amphibalanus amphitrite</name>
    <name type="common">Striped barnacle</name>
    <name type="synonym">Balanus amphitrite</name>
    <dbReference type="NCBI Taxonomy" id="1232801"/>
    <lineage>
        <taxon>Eukaryota</taxon>
        <taxon>Metazoa</taxon>
        <taxon>Ecdysozoa</taxon>
        <taxon>Arthropoda</taxon>
        <taxon>Crustacea</taxon>
        <taxon>Multicrustacea</taxon>
        <taxon>Cirripedia</taxon>
        <taxon>Thoracica</taxon>
        <taxon>Thoracicalcarea</taxon>
        <taxon>Balanomorpha</taxon>
        <taxon>Balanoidea</taxon>
        <taxon>Balanidae</taxon>
        <taxon>Amphibalaninae</taxon>
        <taxon>Amphibalanus</taxon>
    </lineage>
</organism>
<accession>A0A6A4WB84</accession>
<dbReference type="InterPro" id="IPR043504">
    <property type="entry name" value="Peptidase_S1_PA_chymotrypsin"/>
</dbReference>
<dbReference type="Proteomes" id="UP000440578">
    <property type="component" value="Unassembled WGS sequence"/>
</dbReference>
<reference evidence="8 9" key="1">
    <citation type="submission" date="2019-07" db="EMBL/GenBank/DDBJ databases">
        <title>Draft genome assembly of a fouling barnacle, Amphibalanus amphitrite (Darwin, 1854): The first reference genome for Thecostraca.</title>
        <authorList>
            <person name="Kim W."/>
        </authorList>
    </citation>
    <scope>NUCLEOTIDE SEQUENCE [LARGE SCALE GENOMIC DNA]</scope>
    <source>
        <strain evidence="8">SNU_AA5</strain>
        <tissue evidence="8">Soma without cirri and trophi</tissue>
    </source>
</reference>
<dbReference type="Gene3D" id="2.40.10.10">
    <property type="entry name" value="Trypsin-like serine proteases"/>
    <property type="match status" value="2"/>
</dbReference>
<dbReference type="Gene3D" id="3.30.1640.30">
    <property type="match status" value="1"/>
</dbReference>
<dbReference type="EMBL" id="VIIS01001281">
    <property type="protein sequence ID" value="KAF0300192.1"/>
    <property type="molecule type" value="Genomic_DNA"/>
</dbReference>
<evidence type="ECO:0000256" key="1">
    <source>
        <dbReference type="ARBA" id="ARBA00022670"/>
    </source>
</evidence>
<proteinExistence type="inferred from homology"/>
<keyword evidence="9" id="KW-1185">Reference proteome</keyword>
<dbReference type="OrthoDB" id="6339452at2759"/>
<comment type="similarity">
    <text evidence="6">Belongs to the peptidase S1 family. CLIP subfamily.</text>
</comment>
<evidence type="ECO:0000256" key="3">
    <source>
        <dbReference type="ARBA" id="ARBA00022801"/>
    </source>
</evidence>
<dbReference type="GO" id="GO:0006508">
    <property type="term" value="P:proteolysis"/>
    <property type="evidence" value="ECO:0007669"/>
    <property type="project" value="UniProtKB-KW"/>
</dbReference>
<evidence type="ECO:0000313" key="9">
    <source>
        <dbReference type="Proteomes" id="UP000440578"/>
    </source>
</evidence>
<keyword evidence="2" id="KW-0732">Signal</keyword>